<feature type="compositionally biased region" description="Low complexity" evidence="1">
    <location>
        <begin position="76"/>
        <end position="89"/>
    </location>
</feature>
<feature type="non-terminal residue" evidence="4">
    <location>
        <position position="1"/>
    </location>
</feature>
<evidence type="ECO:0000256" key="1">
    <source>
        <dbReference type="SAM" id="MobiDB-lite"/>
    </source>
</evidence>
<dbReference type="PANTHER" id="PTHR31697:SF2">
    <property type="entry name" value="INTEGRATOR COMPLEX SUBUNIT 5"/>
    <property type="match status" value="1"/>
</dbReference>
<feature type="domain" description="Integrator complex subunit 5 C-terminal" evidence="3">
    <location>
        <begin position="262"/>
        <end position="971"/>
    </location>
</feature>
<evidence type="ECO:0000259" key="3">
    <source>
        <dbReference type="Pfam" id="PF14838"/>
    </source>
</evidence>
<dbReference type="OrthoDB" id="69088at2759"/>
<feature type="region of interest" description="Disordered" evidence="1">
    <location>
        <begin position="70"/>
        <end position="99"/>
    </location>
</feature>
<evidence type="ECO:0000313" key="5">
    <source>
        <dbReference type="Proteomes" id="UP000565785"/>
    </source>
</evidence>
<proteinExistence type="predicted"/>
<accession>A0A7L1P1I9</accession>
<evidence type="ECO:0000259" key="2">
    <source>
        <dbReference type="Pfam" id="PF14837"/>
    </source>
</evidence>
<dbReference type="InterPro" id="IPR040316">
    <property type="entry name" value="INTS5"/>
</dbReference>
<dbReference type="Pfam" id="PF14838">
    <property type="entry name" value="INTS5_C"/>
    <property type="match status" value="1"/>
</dbReference>
<sequence>PTPPITDPIPDPSPQELWGELRRFLSGQDPAGGSPLTPQSHARCALLLLRCLPPARRAALQHLRGLFDQQVRTKNSSSSSSSSSSRMGVPPVPPSPNPSAAALAEVIQEVQLVLAQLLDANPKAWAPVISSWAIELMGHLSSKYAGRHGVPHSGLTGLTGNLNELLQLWMGCGATRALMDIYSQCLAAMSPGCPDSCVDALLDTSLQHSPHFDWVVAHIGSSFPSTIIHRVLSCGLKDFSSHGSSQSLPSESPPSCDKRLPKIASVVGILGHLASRHSSSIKQELLRMFHDSLLPPPGAPGTPSAQQTATVPFLLQLALMSPQLVAAVAPELVESLDADVLNRLQRRLAPLPREELEELLAIAVRLVSQSSTGTYRLLQFLLDTAMPPSVIITPGPSGPPLHEGVREACDRLLQLLLLRLQQLVYSRSGAAPASPSELVPPARSVPFLDSLRPHVQELCVETLRLERKRFLWQHQLLVLLGVYAAPHGASDALVYLLTLAKTQEQLQLAAQLHAVLSCCLGGDLLPDAIDACVRQIHAARLPDAQLAQLCRNLALLVRCDASCDAAGTAGSPLGERLAAVLWRHLPDWAQLLLHRDAAVAEAACQLLAGCPLPQLVPAAHLLAAVRAAVHHFFTVLRRPSATSATSTAALSHSGRLLARLSAVSPAACKAVVQQLVEAALCGANAQLFGAEEASPSPDAVAGATDVSLLEANRSLSGVWAVFHAGIIGCGLKPLPAPPQRLPDEPLGNSQLFLNLLLRCCCNGGPSEQPSSPFAPATINPEAAKAVAVALVESVCPEVATGELVWAPDEAARGTVERDLRVCRRFRSHPLLFSLLRLVAAGPPALCYCAVILRGLLGSLVAYWEACRATRAADSPWQLWASATLVATLAEGSVVPPALGAVAEVLEEVAPYEVHLLLLGVWDYLRENGPLPQKFQFQPQRGVFRREFGRDAELGKPLELLQHLLQKNIERLGPLAGRFR</sequence>
<dbReference type="AlphaFoldDB" id="A0A7L1P1I9"/>
<dbReference type="EMBL" id="VXBP01010503">
    <property type="protein sequence ID" value="NXO05014.1"/>
    <property type="molecule type" value="Genomic_DNA"/>
</dbReference>
<dbReference type="PANTHER" id="PTHR31697">
    <property type="entry name" value="INTEGRATOR COMPLEX SUBUNIT 5"/>
    <property type="match status" value="1"/>
</dbReference>
<organism evidence="4 5">
    <name type="scientific">Rhinopomastus cyanomelas</name>
    <name type="common">Common scimitarbill</name>
    <dbReference type="NCBI Taxonomy" id="113115"/>
    <lineage>
        <taxon>Eukaryota</taxon>
        <taxon>Metazoa</taxon>
        <taxon>Chordata</taxon>
        <taxon>Craniata</taxon>
        <taxon>Vertebrata</taxon>
        <taxon>Euteleostomi</taxon>
        <taxon>Archelosauria</taxon>
        <taxon>Archosauria</taxon>
        <taxon>Dinosauria</taxon>
        <taxon>Saurischia</taxon>
        <taxon>Theropoda</taxon>
        <taxon>Coelurosauria</taxon>
        <taxon>Aves</taxon>
        <taxon>Neognathae</taxon>
        <taxon>Neoaves</taxon>
        <taxon>Telluraves</taxon>
        <taxon>Coraciimorphae</taxon>
        <taxon>Bucerotiformes</taxon>
        <taxon>Rhinopomastidae</taxon>
        <taxon>Rhinopomastus</taxon>
    </lineage>
</organism>
<dbReference type="GO" id="GO:0034472">
    <property type="term" value="P:snRNA 3'-end processing"/>
    <property type="evidence" value="ECO:0007669"/>
    <property type="project" value="TreeGrafter"/>
</dbReference>
<gene>
    <name evidence="4" type="primary">Ints5</name>
    <name evidence="4" type="ORF">RHICYA_R15491</name>
</gene>
<keyword evidence="5" id="KW-1185">Reference proteome</keyword>
<reference evidence="4 5" key="1">
    <citation type="submission" date="2019-09" db="EMBL/GenBank/DDBJ databases">
        <title>Bird 10,000 Genomes (B10K) Project - Family phase.</title>
        <authorList>
            <person name="Zhang G."/>
        </authorList>
    </citation>
    <scope>NUCLEOTIDE SEQUENCE [LARGE SCALE GENOMIC DNA]</scope>
    <source>
        <strain evidence="4">B10K-DU-002-35</strain>
        <tissue evidence="4">Muscle</tissue>
    </source>
</reference>
<dbReference type="Proteomes" id="UP000565785">
    <property type="component" value="Unassembled WGS sequence"/>
</dbReference>
<dbReference type="GO" id="GO:0032039">
    <property type="term" value="C:integrator complex"/>
    <property type="evidence" value="ECO:0007669"/>
    <property type="project" value="InterPro"/>
</dbReference>
<comment type="caution">
    <text evidence="4">The sequence shown here is derived from an EMBL/GenBank/DDBJ whole genome shotgun (WGS) entry which is preliminary data.</text>
</comment>
<evidence type="ECO:0000313" key="4">
    <source>
        <dbReference type="EMBL" id="NXO05014.1"/>
    </source>
</evidence>
<name>A0A7L1P1I9_RHICY</name>
<dbReference type="InterPro" id="IPR029444">
    <property type="entry name" value="INTS5_C"/>
</dbReference>
<feature type="non-terminal residue" evidence="4">
    <location>
        <position position="979"/>
    </location>
</feature>
<dbReference type="Pfam" id="PF14837">
    <property type="entry name" value="INTS5_N"/>
    <property type="match status" value="1"/>
</dbReference>
<protein>
    <submittedName>
        <fullName evidence="4">INT5 protein</fullName>
    </submittedName>
</protein>
<dbReference type="InterPro" id="IPR029445">
    <property type="entry name" value="INTS5_N"/>
</dbReference>
<feature type="domain" description="Integrator complex subunit 5 N-terminal" evidence="2">
    <location>
        <begin position="16"/>
        <end position="240"/>
    </location>
</feature>